<gene>
    <name evidence="2" type="ORF">C479_12604</name>
</gene>
<sequence>MTSQNATMPTASQSTIDDVAERVRKLIAEARAALPDVARGSDESDPADALSASGRTTLRALGSDAAALLEGTEPAALLAALDIDRPDVADSVPAAILAGDPDDVASLRAILTLSRLAGDEDAEPSFDEGERDAMATLAPLLLDESASETTVSYTHL</sequence>
<feature type="region of interest" description="Disordered" evidence="1">
    <location>
        <begin position="34"/>
        <end position="53"/>
    </location>
</feature>
<evidence type="ECO:0000313" key="3">
    <source>
        <dbReference type="Proteomes" id="UP000011560"/>
    </source>
</evidence>
<organism evidence="2 3">
    <name type="scientific">Halovivax asiaticus JCM 14624</name>
    <dbReference type="NCBI Taxonomy" id="1227490"/>
    <lineage>
        <taxon>Archaea</taxon>
        <taxon>Methanobacteriati</taxon>
        <taxon>Methanobacteriota</taxon>
        <taxon>Stenosarchaea group</taxon>
        <taxon>Halobacteria</taxon>
        <taxon>Halobacteriales</taxon>
        <taxon>Natrialbaceae</taxon>
        <taxon>Halovivax</taxon>
    </lineage>
</organism>
<evidence type="ECO:0000313" key="2">
    <source>
        <dbReference type="EMBL" id="ELZ08967.1"/>
    </source>
</evidence>
<comment type="caution">
    <text evidence="2">The sequence shown here is derived from an EMBL/GenBank/DDBJ whole genome shotgun (WGS) entry which is preliminary data.</text>
</comment>
<accession>M0BES3</accession>
<proteinExistence type="predicted"/>
<dbReference type="AlphaFoldDB" id="M0BES3"/>
<name>M0BES3_9EURY</name>
<dbReference type="STRING" id="1227490.C479_12604"/>
<dbReference type="EMBL" id="AOIQ01000019">
    <property type="protein sequence ID" value="ELZ08967.1"/>
    <property type="molecule type" value="Genomic_DNA"/>
</dbReference>
<protein>
    <submittedName>
        <fullName evidence="2">Uncharacterized protein</fullName>
    </submittedName>
</protein>
<keyword evidence="3" id="KW-1185">Reference proteome</keyword>
<reference evidence="2 3" key="1">
    <citation type="journal article" date="2014" name="PLoS Genet.">
        <title>Phylogenetically driven sequencing of extremely halophilic archaea reveals strategies for static and dynamic osmo-response.</title>
        <authorList>
            <person name="Becker E.A."/>
            <person name="Seitzer P.M."/>
            <person name="Tritt A."/>
            <person name="Larsen D."/>
            <person name="Krusor M."/>
            <person name="Yao A.I."/>
            <person name="Wu D."/>
            <person name="Madern D."/>
            <person name="Eisen J.A."/>
            <person name="Darling A.E."/>
            <person name="Facciotti M.T."/>
        </authorList>
    </citation>
    <scope>NUCLEOTIDE SEQUENCE [LARGE SCALE GENOMIC DNA]</scope>
    <source>
        <strain evidence="2 3">JCM 14624</strain>
    </source>
</reference>
<dbReference type="Proteomes" id="UP000011560">
    <property type="component" value="Unassembled WGS sequence"/>
</dbReference>
<feature type="non-terminal residue" evidence="2">
    <location>
        <position position="156"/>
    </location>
</feature>
<evidence type="ECO:0000256" key="1">
    <source>
        <dbReference type="SAM" id="MobiDB-lite"/>
    </source>
</evidence>